<dbReference type="EMBL" id="KI657698">
    <property type="protein sequence ID" value="ETN85639.1"/>
    <property type="molecule type" value="Genomic_DNA"/>
</dbReference>
<evidence type="ECO:0000256" key="8">
    <source>
        <dbReference type="SAM" id="MobiDB-lite"/>
    </source>
</evidence>
<dbReference type="GO" id="GO:0006357">
    <property type="term" value="P:regulation of transcription by RNA polymerase II"/>
    <property type="evidence" value="ECO:0007669"/>
    <property type="project" value="InterPro"/>
</dbReference>
<evidence type="ECO:0000313" key="13">
    <source>
        <dbReference type="EMBL" id="ETN85639.1"/>
    </source>
</evidence>
<comment type="similarity">
    <text evidence="2 7">Belongs to the Mediator complex subunit 14 family.</text>
</comment>
<evidence type="ECO:0000256" key="1">
    <source>
        <dbReference type="ARBA" id="ARBA00004123"/>
    </source>
</evidence>
<dbReference type="Pfam" id="PF25308">
    <property type="entry name" value="Rgr-1_C"/>
    <property type="match status" value="1"/>
</dbReference>
<keyword evidence="3 7" id="KW-0805">Transcription regulation</keyword>
<dbReference type="PANTHER" id="PTHR12809">
    <property type="entry name" value="MEDIATOR COMPLEX SUBUNIT"/>
    <property type="match status" value="1"/>
</dbReference>
<accession>W2TVF3</accession>
<evidence type="ECO:0000256" key="2">
    <source>
        <dbReference type="ARBA" id="ARBA00007813"/>
    </source>
</evidence>
<keyword evidence="14" id="KW-1185">Reference proteome</keyword>
<reference evidence="14" key="1">
    <citation type="journal article" date="2014" name="Nat. Genet.">
        <title>Genome of the human hookworm Necator americanus.</title>
        <authorList>
            <person name="Tang Y.T."/>
            <person name="Gao X."/>
            <person name="Rosa B.A."/>
            <person name="Abubucker S."/>
            <person name="Hallsworth-Pepin K."/>
            <person name="Martin J."/>
            <person name="Tyagi R."/>
            <person name="Heizer E."/>
            <person name="Zhang X."/>
            <person name="Bhonagiri-Palsikar V."/>
            <person name="Minx P."/>
            <person name="Warren W.C."/>
            <person name="Wang Q."/>
            <person name="Zhan B."/>
            <person name="Hotez P.J."/>
            <person name="Sternberg P.W."/>
            <person name="Dougall A."/>
            <person name="Gaze S.T."/>
            <person name="Mulvenna J."/>
            <person name="Sotillo J."/>
            <person name="Ranganathan S."/>
            <person name="Rabelo E.M."/>
            <person name="Wilson R.K."/>
            <person name="Felgner P.L."/>
            <person name="Bethony J."/>
            <person name="Hawdon J.M."/>
            <person name="Gasser R.B."/>
            <person name="Loukas A."/>
            <person name="Mitreva M."/>
        </authorList>
    </citation>
    <scope>NUCLEOTIDE SEQUENCE [LARGE SCALE GENOMIC DNA]</scope>
</reference>
<dbReference type="InterPro" id="IPR057322">
    <property type="entry name" value="Rgr-1_C"/>
</dbReference>
<evidence type="ECO:0000259" key="10">
    <source>
        <dbReference type="Pfam" id="PF22984"/>
    </source>
</evidence>
<feature type="domain" description="Mediator complex subunit MED14 N-terminal" evidence="9">
    <location>
        <begin position="22"/>
        <end position="212"/>
    </location>
</feature>
<dbReference type="InterPro" id="IPR013947">
    <property type="entry name" value="Mediator_Med14"/>
</dbReference>
<dbReference type="PANTHER" id="PTHR12809:SF2">
    <property type="entry name" value="MEDIATOR OF RNA POLYMERASE II TRANSCRIPTION SUBUNIT 14"/>
    <property type="match status" value="1"/>
</dbReference>
<protein>
    <recommendedName>
        <fullName evidence="7">Mediator of RNA polymerase II transcription subunit 14</fullName>
    </recommendedName>
    <alternativeName>
        <fullName evidence="7">Mediator complex subunit 14</fullName>
    </alternativeName>
</protein>
<dbReference type="OMA" id="RTRVIWP"/>
<dbReference type="InterPro" id="IPR055114">
    <property type="entry name" value="Med14_RM6"/>
</dbReference>
<evidence type="ECO:0000259" key="12">
    <source>
        <dbReference type="Pfam" id="PF25308"/>
    </source>
</evidence>
<keyword evidence="5 7" id="KW-0804">Transcription</keyword>
<comment type="subcellular location">
    <subcellularLocation>
        <location evidence="1 7">Nucleus</location>
    </subcellularLocation>
</comment>
<organism evidence="13 14">
    <name type="scientific">Necator americanus</name>
    <name type="common">Human hookworm</name>
    <dbReference type="NCBI Taxonomy" id="51031"/>
    <lineage>
        <taxon>Eukaryota</taxon>
        <taxon>Metazoa</taxon>
        <taxon>Ecdysozoa</taxon>
        <taxon>Nematoda</taxon>
        <taxon>Chromadorea</taxon>
        <taxon>Rhabditida</taxon>
        <taxon>Rhabditina</taxon>
        <taxon>Rhabditomorpha</taxon>
        <taxon>Strongyloidea</taxon>
        <taxon>Ancylostomatidae</taxon>
        <taxon>Bunostominae</taxon>
        <taxon>Necator</taxon>
    </lineage>
</organism>
<keyword evidence="6 7" id="KW-0539">Nucleus</keyword>
<feature type="region of interest" description="Disordered" evidence="8">
    <location>
        <begin position="965"/>
        <end position="990"/>
    </location>
</feature>
<proteinExistence type="inferred from homology"/>
<evidence type="ECO:0000259" key="11">
    <source>
        <dbReference type="Pfam" id="PF25065"/>
    </source>
</evidence>
<evidence type="ECO:0000256" key="6">
    <source>
        <dbReference type="ARBA" id="ARBA00023242"/>
    </source>
</evidence>
<feature type="domain" description="Rgr-1 C-terminal" evidence="12">
    <location>
        <begin position="1157"/>
        <end position="1325"/>
    </location>
</feature>
<dbReference type="InterPro" id="IPR056879">
    <property type="entry name" value="RM3_Med14"/>
</dbReference>
<evidence type="ECO:0000256" key="5">
    <source>
        <dbReference type="ARBA" id="ARBA00023163"/>
    </source>
</evidence>
<keyword evidence="4 7" id="KW-0010">Activator</keyword>
<dbReference type="Pfam" id="PF25065">
    <property type="entry name" value="RM3_Med14"/>
    <property type="match status" value="1"/>
</dbReference>
<comment type="subunit">
    <text evidence="7">Component of the Mediator complex.</text>
</comment>
<dbReference type="Pfam" id="PF08638">
    <property type="entry name" value="Med14"/>
    <property type="match status" value="1"/>
</dbReference>
<sequence length="1368" mass="153886">MDDGDHTKPALPVVPDKCGPPTISLNYLLDFAIQQIYHEITVLSELLPKKLDGDRKISLVQFAHSTRMLFVKLLAVVKWVKSSKKFESCAAICYLLDQQSQYFIETADRLVTISREELVVARLPAFQVTAAVDVLTQGTYLHLPTIIQERFTLKPKISSVDEANVLLRLNQVLQYRISKIASTLSPRIKGIVIKNGMLILTVPGEFEVNLTVLGEREQTPWTLLNIKMLVEDYEIGYGAQLVHPLQLHMLHNVLQSRMDVTKNPINEVYNFLHLFAQSLQLDVLFCQASQLAAGRLRNKIVIEKYDPKERVLSIGYWVQRITKKGIGNHIRLVPQYRVTIYGDEGDDTTLKVRHHPIAPDLGQLDDRTGRLSIDRLLSETLVVRCRERLLRIRKRLKAAKPLSIVLYAGAAAPCLWLPLLRDSVDTREECVVISVNMFSGRVLCSLDAIEFLPGSAAELKELESSLYDGQSIDLLRKRIDRLKILLMIERYRRSVATLQVRIINENQMAPFFKKVHSLPTDRICLQFIKEEHFYLVVTFISNENLTVKMSLYLLCTLDDKVQMMELNKEKKLISAPIDGVVDIEAKVFGRSENDDVWTQNIKHNRLEPSMVRQLTTAVAAVDDRISFMRVCEELDKKRIGYRSVEEEPHVGGLILHITDVSAVVDVRCAAFLRNMARCCLRLDSRARVIWPLECCMVNIPLVRDLSPYKKGRKDVAYDLYWEFLKLQTGVWVHEQTGISVGGPVDTIATSIIERLTRYSHIYDTVNRFAKAYDAHYNKLCSVQAYTFHKLVIAYGRERDQQLIVSFRPRNTSNDRFNLNFGQTLPISIYDSIEVNLHETTRWNAHCMMATILKEKFNAKSDLTELVHYLVTTSEPLQSLSFFSRIRFQSCKVLAQLFNVDIPYPLILKFHLMPINEVTLRLTYGHIHLEFIMLSGDSVAIRDSSRDKPRCAGLHQFFHLLSNGTSKSCKENESRVPRTSSPAQPASLPPNMMDASPAGISLSASLSVPPTSDASVVSPATFGIGAELETSSAPVVIDHDTLRRAFLFTKSPGSNLLHAPLDDYLNSLCFIRKLTLAFEAHTRHQTGGRIPFNDMRSGLDYVRVTVPVVVPPPAQRNDTSAPQTPQQIGGLVSFNFHLEPHTLCLKLNVEYGKSSPPPNDVAILERYFEQVVSRLNNELAVFSFINLCRIVVNGAISDIAQIMNAQMDPSPTTYWNASIQLVCQKKDQTNTSVRRYQTGTVFDANNVIVLLLIYFRPSRTTSPRSTEKHLLRLIYNMQTNAVKQYGTEDEAMSSVLMACSQEAARTGECPLWPAIRQCLDKVSSANVAGMPASVGYMPGSVGGPVSVGPVGSVGIGHNPGSIANPGSNT</sequence>
<dbReference type="STRING" id="51031.W2TVF3"/>
<evidence type="ECO:0000256" key="7">
    <source>
        <dbReference type="RuleBase" id="RU365082"/>
    </source>
</evidence>
<name>W2TVF3_NECAM</name>
<dbReference type="GO" id="GO:0016592">
    <property type="term" value="C:mediator complex"/>
    <property type="evidence" value="ECO:0007669"/>
    <property type="project" value="UniProtKB-UniRule"/>
</dbReference>
<gene>
    <name evidence="13" type="ORF">NECAME_16714</name>
</gene>
<dbReference type="InterPro" id="IPR055122">
    <property type="entry name" value="Med14_N"/>
</dbReference>
<evidence type="ECO:0000256" key="3">
    <source>
        <dbReference type="ARBA" id="ARBA00023015"/>
    </source>
</evidence>
<dbReference type="Pfam" id="PF22984">
    <property type="entry name" value="RM6_Med14"/>
    <property type="match status" value="1"/>
</dbReference>
<feature type="domain" description="Mediator of RNA polymerase II transcription subunit 14 RM6" evidence="10">
    <location>
        <begin position="778"/>
        <end position="858"/>
    </location>
</feature>
<dbReference type="GO" id="GO:0070847">
    <property type="term" value="C:core mediator complex"/>
    <property type="evidence" value="ECO:0007669"/>
    <property type="project" value="TreeGrafter"/>
</dbReference>
<dbReference type="KEGG" id="nai:NECAME_16714"/>
<dbReference type="OrthoDB" id="205099at2759"/>
<evidence type="ECO:0000313" key="14">
    <source>
        <dbReference type="Proteomes" id="UP000053676"/>
    </source>
</evidence>
<feature type="domain" description="Mediator of RNA polymerase II transcription subunit 14 RM3" evidence="11">
    <location>
        <begin position="375"/>
        <end position="490"/>
    </location>
</feature>
<evidence type="ECO:0000259" key="9">
    <source>
        <dbReference type="Pfam" id="PF08638"/>
    </source>
</evidence>
<dbReference type="GO" id="GO:0003712">
    <property type="term" value="F:transcription coregulator activity"/>
    <property type="evidence" value="ECO:0007669"/>
    <property type="project" value="UniProtKB-UniRule"/>
</dbReference>
<evidence type="ECO:0000256" key="4">
    <source>
        <dbReference type="ARBA" id="ARBA00023159"/>
    </source>
</evidence>
<dbReference type="Proteomes" id="UP000053676">
    <property type="component" value="Unassembled WGS sequence"/>
</dbReference>
<comment type="function">
    <text evidence="7">Component of the Mediator complex, a coactivator involved in the regulated transcription of nearly all RNA polymerase II-dependent genes. Mediator functions as a bridge to convey information from gene-specific regulatory proteins to the basal RNA polymerase II transcription machinery. Mediator is recruited to promoters by direct interactions with regulatory proteins and serves as a scaffold for the assembly of a functional preinitiation complex with RNA polymerase II and the general transcription factors.</text>
</comment>